<reference evidence="3 4" key="2">
    <citation type="journal article" date="2017" name="Nature">
        <title>The Apostasia genome and the evolution of orchids.</title>
        <authorList>
            <person name="Zhang G.Q."/>
            <person name="Liu K.W."/>
            <person name="Li Z."/>
            <person name="Lohaus R."/>
            <person name="Hsiao Y.Y."/>
            <person name="Niu S.C."/>
            <person name="Wang J.Y."/>
            <person name="Lin Y.C."/>
            <person name="Xu Q."/>
            <person name="Chen L.J."/>
            <person name="Yoshida K."/>
            <person name="Fujiwara S."/>
            <person name="Wang Z.W."/>
            <person name="Zhang Y.Q."/>
            <person name="Mitsuda N."/>
            <person name="Wang M."/>
            <person name="Liu G.H."/>
            <person name="Pecoraro L."/>
            <person name="Huang H.X."/>
            <person name="Xiao X.J."/>
            <person name="Lin M."/>
            <person name="Wu X.Y."/>
            <person name="Wu W.L."/>
            <person name="Chen Y.Y."/>
            <person name="Chang S.B."/>
            <person name="Sakamoto S."/>
            <person name="Ohme-Takagi M."/>
            <person name="Yagi M."/>
            <person name="Zeng S.J."/>
            <person name="Shen C.Y."/>
            <person name="Yeh C.M."/>
            <person name="Luo Y.B."/>
            <person name="Tsai W.C."/>
            <person name="Van de Peer Y."/>
            <person name="Liu Z.J."/>
        </authorList>
    </citation>
    <scope>NUCLEOTIDE SEQUENCE [LARGE SCALE GENOMIC DNA]</scope>
    <source>
        <tissue evidence="3">The whole plant</tissue>
    </source>
</reference>
<dbReference type="EMBL" id="KZ501935">
    <property type="protein sequence ID" value="PKU86619.1"/>
    <property type="molecule type" value="Genomic_DNA"/>
</dbReference>
<sequence>MSSRSYSVDVTPGANSLCSCGRTIIYHMPCAHVISSIASVIISHLDYISEYYTMNNFKMTYVDEFHTIPDKAYWPSHDPAYGLYPLNTPNFRRRSSRPKTNRYRNIMDEPMH</sequence>
<feature type="domain" description="SWIM-type" evidence="2">
    <location>
        <begin position="6"/>
        <end position="41"/>
    </location>
</feature>
<evidence type="ECO:0000256" key="1">
    <source>
        <dbReference type="PROSITE-ProRule" id="PRU00325"/>
    </source>
</evidence>
<dbReference type="STRING" id="906689.A0A2I0XFE9"/>
<keyword evidence="1" id="KW-0479">Metal-binding</keyword>
<keyword evidence="1" id="KW-0862">Zinc</keyword>
<name>A0A2I0XFE9_9ASPA</name>
<protein>
    <recommendedName>
        <fullName evidence="2">SWIM-type domain-containing protein</fullName>
    </recommendedName>
</protein>
<dbReference type="AlphaFoldDB" id="A0A2I0XFE9"/>
<reference evidence="3 4" key="1">
    <citation type="journal article" date="2016" name="Sci. Rep.">
        <title>The Dendrobium catenatum Lindl. genome sequence provides insights into polysaccharide synthase, floral development and adaptive evolution.</title>
        <authorList>
            <person name="Zhang G.Q."/>
            <person name="Xu Q."/>
            <person name="Bian C."/>
            <person name="Tsai W.C."/>
            <person name="Yeh C.M."/>
            <person name="Liu K.W."/>
            <person name="Yoshida K."/>
            <person name="Zhang L.S."/>
            <person name="Chang S.B."/>
            <person name="Chen F."/>
            <person name="Shi Y."/>
            <person name="Su Y.Y."/>
            <person name="Zhang Y.Q."/>
            <person name="Chen L.J."/>
            <person name="Yin Y."/>
            <person name="Lin M."/>
            <person name="Huang H."/>
            <person name="Deng H."/>
            <person name="Wang Z.W."/>
            <person name="Zhu S.L."/>
            <person name="Zhao X."/>
            <person name="Deng C."/>
            <person name="Niu S.C."/>
            <person name="Huang J."/>
            <person name="Wang M."/>
            <person name="Liu G.H."/>
            <person name="Yang H.J."/>
            <person name="Xiao X.J."/>
            <person name="Hsiao Y.Y."/>
            <person name="Wu W.L."/>
            <person name="Chen Y.Y."/>
            <person name="Mitsuda N."/>
            <person name="Ohme-Takagi M."/>
            <person name="Luo Y.B."/>
            <person name="Van de Peer Y."/>
            <person name="Liu Z.J."/>
        </authorList>
    </citation>
    <scope>NUCLEOTIDE SEQUENCE [LARGE SCALE GENOMIC DNA]</scope>
    <source>
        <tissue evidence="3">The whole plant</tissue>
    </source>
</reference>
<evidence type="ECO:0000259" key="2">
    <source>
        <dbReference type="PROSITE" id="PS50966"/>
    </source>
</evidence>
<evidence type="ECO:0000313" key="3">
    <source>
        <dbReference type="EMBL" id="PKU86619.1"/>
    </source>
</evidence>
<keyword evidence="1" id="KW-0863">Zinc-finger</keyword>
<accession>A0A2I0XFE9</accession>
<dbReference type="InterPro" id="IPR007527">
    <property type="entry name" value="Znf_SWIM"/>
</dbReference>
<proteinExistence type="predicted"/>
<gene>
    <name evidence="3" type="ORF">MA16_Dca010844</name>
</gene>
<evidence type="ECO:0000313" key="4">
    <source>
        <dbReference type="Proteomes" id="UP000233837"/>
    </source>
</evidence>
<dbReference type="Proteomes" id="UP000233837">
    <property type="component" value="Unassembled WGS sequence"/>
</dbReference>
<dbReference type="PROSITE" id="PS51257">
    <property type="entry name" value="PROKAR_LIPOPROTEIN"/>
    <property type="match status" value="1"/>
</dbReference>
<organism evidence="3 4">
    <name type="scientific">Dendrobium catenatum</name>
    <dbReference type="NCBI Taxonomy" id="906689"/>
    <lineage>
        <taxon>Eukaryota</taxon>
        <taxon>Viridiplantae</taxon>
        <taxon>Streptophyta</taxon>
        <taxon>Embryophyta</taxon>
        <taxon>Tracheophyta</taxon>
        <taxon>Spermatophyta</taxon>
        <taxon>Magnoliopsida</taxon>
        <taxon>Liliopsida</taxon>
        <taxon>Asparagales</taxon>
        <taxon>Orchidaceae</taxon>
        <taxon>Epidendroideae</taxon>
        <taxon>Malaxideae</taxon>
        <taxon>Dendrobiinae</taxon>
        <taxon>Dendrobium</taxon>
    </lineage>
</organism>
<dbReference type="PROSITE" id="PS50966">
    <property type="entry name" value="ZF_SWIM"/>
    <property type="match status" value="1"/>
</dbReference>
<keyword evidence="4" id="KW-1185">Reference proteome</keyword>
<dbReference type="GO" id="GO:0008270">
    <property type="term" value="F:zinc ion binding"/>
    <property type="evidence" value="ECO:0007669"/>
    <property type="project" value="UniProtKB-KW"/>
</dbReference>